<gene>
    <name evidence="5" type="ORF">Cfor_05489</name>
</gene>
<feature type="region of interest" description="Disordered" evidence="4">
    <location>
        <begin position="96"/>
        <end position="127"/>
    </location>
</feature>
<evidence type="ECO:0000256" key="2">
    <source>
        <dbReference type="ARBA" id="ARBA00009265"/>
    </source>
</evidence>
<organism evidence="5 6">
    <name type="scientific">Coptotermes formosanus</name>
    <name type="common">Formosan subterranean termite</name>
    <dbReference type="NCBI Taxonomy" id="36987"/>
    <lineage>
        <taxon>Eukaryota</taxon>
        <taxon>Metazoa</taxon>
        <taxon>Ecdysozoa</taxon>
        <taxon>Arthropoda</taxon>
        <taxon>Hexapoda</taxon>
        <taxon>Insecta</taxon>
        <taxon>Pterygota</taxon>
        <taxon>Neoptera</taxon>
        <taxon>Polyneoptera</taxon>
        <taxon>Dictyoptera</taxon>
        <taxon>Blattodea</taxon>
        <taxon>Blattoidea</taxon>
        <taxon>Termitoidae</taxon>
        <taxon>Rhinotermitidae</taxon>
        <taxon>Coptotermes</taxon>
    </lineage>
</organism>
<dbReference type="AlphaFoldDB" id="A0A6L2PMF0"/>
<proteinExistence type="inferred from homology"/>
<accession>A0A6L2PMF0</accession>
<dbReference type="Proteomes" id="UP000502823">
    <property type="component" value="Unassembled WGS sequence"/>
</dbReference>
<dbReference type="PANTHER" id="PTHR13471">
    <property type="entry name" value="TETRATRICOPEPTIDE-LIKE HELICAL"/>
    <property type="match status" value="1"/>
</dbReference>
<dbReference type="GO" id="GO:1902369">
    <property type="term" value="P:negative regulation of RNA catabolic process"/>
    <property type="evidence" value="ECO:0007669"/>
    <property type="project" value="TreeGrafter"/>
</dbReference>
<keyword evidence="3" id="KW-0539">Nucleus</keyword>
<sequence length="1024" mass="116499">MLSPANLLQEQLSEGGVAGICTTLVKFQEGVKVDLLCTDTTVDSLVLNEFNSFLTFSEKLWLANPSFSVEVSHIPLPGEVQEQTVIPEVSTAEKWSELPEHRKERKASSHKKSKSYHKELRKKNDKPETGILEHNTIFYEDKTCEKGNLWVPTLSRPAVPLYRVYHRSGMSWSNVRKASKKRKHLDRYFTLLHELSRRLEETSTSATAKDSITAANEKRLNIKEQQTHDSSELVGDRRLEEDLSKNTAHYNKLLTEQPSNVELWLKYVQFQDVISQFEKEYRKGGGATGARVRAERKLAILDKALLRNPDSEVLLKERFAVAESIFPADVLSGQLADMLEKQPGNLALWHGYVSTTQCSLAMCTVPTVMQLYTKAMTRLHQLRRGAPTAHTKPSEEKILALLHDCGLFLRQAGLWEKLWLLLRMYLELNLAQPDSSHFKINSMLSEETVSESEERILASGLPLSELWLQVEQLREGAQWLPWASDEDCEDPQRLVFSDDVSDLLHPITTPCLVPRLAAVVLTLLKVPLLPCRDTTVCIVNRHQTSWSLDAVEMLLPAFFPVGTMEFECVGLFKDIFSLTVGPQYLNQRLGQEHYLEFVVKVFRLCGDCLTEPSRTAFCVWWLRFERLLLILDRLGICRLPQSRRKKVKSSVKDFLKQDQNRNNLLFYREYALIEWELGNRDGACKILTTAINAQPGALPVVSVLNEQEKSGLCSLYRTLCELYLCCARLTPEEAAVHKQKAMSILIALCLGKSLSTVEISEEQLAAARDKFYHIGTELLGDVNAEAAASVNECLLPDFRVDWISCHAWFLFLTQSAWAGAAVIEDVLAKISPAPSSACCREALFESCVNMLHQHCDEAPGTYSVLQEVLQRANKEFPNNMYLLTTAAKHQVSTVLLIDQSMKNSSLHHVHYRRSQLSSSSSSIIESHHATNRLQALFNLMKTEPLTKRCPLIWRLYLRFLYDHGMEDAWRTAFYRAVEECPWVKALYIDAAKHAPQELPQVQDLIIEKELRLHVTPEELDILRV</sequence>
<dbReference type="OrthoDB" id="297219at2759"/>
<dbReference type="Pfam" id="PF08424">
    <property type="entry name" value="NRDE-2"/>
    <property type="match status" value="1"/>
</dbReference>
<comment type="similarity">
    <text evidence="2">Belongs to the NRDE2 family.</text>
</comment>
<dbReference type="EMBL" id="BLKM01008464">
    <property type="protein sequence ID" value="GFG33761.1"/>
    <property type="molecule type" value="Genomic_DNA"/>
</dbReference>
<feature type="compositionally biased region" description="Basic residues" evidence="4">
    <location>
        <begin position="103"/>
        <end position="124"/>
    </location>
</feature>
<evidence type="ECO:0000256" key="1">
    <source>
        <dbReference type="ARBA" id="ARBA00004123"/>
    </source>
</evidence>
<comment type="caution">
    <text evidence="5">The sequence shown here is derived from an EMBL/GenBank/DDBJ whole genome shotgun (WGS) entry which is preliminary data.</text>
</comment>
<dbReference type="InterPro" id="IPR013633">
    <property type="entry name" value="NRDE-2"/>
</dbReference>
<keyword evidence="6" id="KW-1185">Reference proteome</keyword>
<dbReference type="InParanoid" id="A0A6L2PMF0"/>
<comment type="subcellular location">
    <subcellularLocation>
        <location evidence="1">Nucleus</location>
    </subcellularLocation>
</comment>
<dbReference type="FunCoup" id="A0A6L2PMF0">
    <property type="interactions" value="906"/>
</dbReference>
<name>A0A6L2PMF0_COPFO</name>
<evidence type="ECO:0000256" key="3">
    <source>
        <dbReference type="ARBA" id="ARBA00023242"/>
    </source>
</evidence>
<reference evidence="6" key="1">
    <citation type="submission" date="2020-01" db="EMBL/GenBank/DDBJ databases">
        <title>Draft genome sequence of the Termite Coptotermes fromosanus.</title>
        <authorList>
            <person name="Itakura S."/>
            <person name="Yosikawa Y."/>
            <person name="Umezawa K."/>
        </authorList>
    </citation>
    <scope>NUCLEOTIDE SEQUENCE [LARGE SCALE GENOMIC DNA]</scope>
</reference>
<dbReference type="PANTHER" id="PTHR13471:SF0">
    <property type="entry name" value="NUCLEAR EXOSOME REGULATOR NRDE2"/>
    <property type="match status" value="1"/>
</dbReference>
<evidence type="ECO:0008006" key="7">
    <source>
        <dbReference type="Google" id="ProtNLM"/>
    </source>
</evidence>
<dbReference type="GO" id="GO:0031048">
    <property type="term" value="P:regulatory ncRNA-mediated heterochromatin formation"/>
    <property type="evidence" value="ECO:0007669"/>
    <property type="project" value="TreeGrafter"/>
</dbReference>
<protein>
    <recommendedName>
        <fullName evidence="7">Protein NRDE2 homolog</fullName>
    </recommendedName>
</protein>
<evidence type="ECO:0000313" key="5">
    <source>
        <dbReference type="EMBL" id="GFG33761.1"/>
    </source>
</evidence>
<dbReference type="GO" id="GO:0071013">
    <property type="term" value="C:catalytic step 2 spliceosome"/>
    <property type="evidence" value="ECO:0007669"/>
    <property type="project" value="TreeGrafter"/>
</dbReference>
<evidence type="ECO:0000256" key="4">
    <source>
        <dbReference type="SAM" id="MobiDB-lite"/>
    </source>
</evidence>
<evidence type="ECO:0000313" key="6">
    <source>
        <dbReference type="Proteomes" id="UP000502823"/>
    </source>
</evidence>